<dbReference type="GO" id="GO:0016874">
    <property type="term" value="F:ligase activity"/>
    <property type="evidence" value="ECO:0007669"/>
    <property type="project" value="UniProtKB-KW"/>
</dbReference>
<sequence>MNFFLGIFPDKETVKEIKSVVVEVEEVFEGFDIPVRWSKPDNYHMTLIHLGEKLPLHKKLFFKYKLKNFSLARFKLKFNKVKLGINRKYKELIYMDLLEGGDEMRKLYLELRNLLNLQDDGNFMPHLTLGRVSKELTDQEYANICRDLSVVTKRLDINKIQFFVNELKLVKSKDGEYQVLINLSDSSNIKL</sequence>
<reference evidence="2" key="1">
    <citation type="journal article" date="2015" name="MBio">
        <title>Genome-Resolved Metagenomic Analysis Reveals Roles for Candidate Phyla and Other Microbial Community Members in Biogeochemical Transformations in Oil Reservoirs.</title>
        <authorList>
            <person name="Hu P."/>
            <person name="Tom L."/>
            <person name="Singh A."/>
            <person name="Thomas B.C."/>
            <person name="Baker B.J."/>
            <person name="Piceno Y.M."/>
            <person name="Andersen G.L."/>
            <person name="Banfield J.F."/>
        </authorList>
    </citation>
    <scope>NUCLEOTIDE SEQUENCE [LARGE SCALE GENOMIC DNA]</scope>
</reference>
<accession>A0A101GZV9</accession>
<dbReference type="EMBL" id="LGGI01000003">
    <property type="protein sequence ID" value="KUK67562.1"/>
    <property type="molecule type" value="Genomic_DNA"/>
</dbReference>
<comment type="caution">
    <text evidence="1">The sequence shown here is derived from an EMBL/GenBank/DDBJ whole genome shotgun (WGS) entry which is preliminary data.</text>
</comment>
<proteinExistence type="predicted"/>
<keyword evidence="1" id="KW-0436">Ligase</keyword>
<dbReference type="SUPFAM" id="SSF55144">
    <property type="entry name" value="LigT-like"/>
    <property type="match status" value="1"/>
</dbReference>
<dbReference type="InterPro" id="IPR009097">
    <property type="entry name" value="Cyclic_Pdiesterase"/>
</dbReference>
<evidence type="ECO:0000313" key="1">
    <source>
        <dbReference type="EMBL" id="KUK67562.1"/>
    </source>
</evidence>
<dbReference type="Gene3D" id="3.90.1140.10">
    <property type="entry name" value="Cyclic phosphodiesterase"/>
    <property type="match status" value="1"/>
</dbReference>
<organism evidence="1 2">
    <name type="scientific">candidate division WS6 bacterium 36_33</name>
    <dbReference type="NCBI Taxonomy" id="1641388"/>
    <lineage>
        <taxon>Bacteria</taxon>
        <taxon>Candidatus Dojkabacteria</taxon>
    </lineage>
</organism>
<dbReference type="AlphaFoldDB" id="A0A101GZV9"/>
<evidence type="ECO:0000313" key="2">
    <source>
        <dbReference type="Proteomes" id="UP000053469"/>
    </source>
</evidence>
<name>A0A101GZV9_9BACT</name>
<dbReference type="Proteomes" id="UP000053469">
    <property type="component" value="Unassembled WGS sequence"/>
</dbReference>
<gene>
    <name evidence="1" type="ORF">XD87_0040</name>
</gene>
<protein>
    <submittedName>
        <fullName evidence="1">RNA ligase/cyclic nucleotide phosphodiesterase</fullName>
    </submittedName>
</protein>